<dbReference type="Proteomes" id="UP000502248">
    <property type="component" value="Chromosome"/>
</dbReference>
<reference evidence="1 2" key="1">
    <citation type="submission" date="2020-04" db="EMBL/GenBank/DDBJ databases">
        <title>Genome sequencing of novel species.</title>
        <authorList>
            <person name="Heo J."/>
            <person name="Kim S.-J."/>
            <person name="Kim J.-S."/>
            <person name="Hong S.-B."/>
            <person name="Kwon S.-W."/>
        </authorList>
    </citation>
    <scope>NUCLEOTIDE SEQUENCE [LARGE SCALE GENOMIC DNA]</scope>
    <source>
        <strain evidence="1 2">MFER-1</strain>
    </source>
</reference>
<accession>A0A7Z2ZJ39</accession>
<evidence type="ECO:0000313" key="1">
    <source>
        <dbReference type="EMBL" id="QJD81756.1"/>
    </source>
</evidence>
<dbReference type="AlphaFoldDB" id="A0A7Z2ZJ39"/>
<proteinExistence type="predicted"/>
<keyword evidence="2" id="KW-1185">Reference proteome</keyword>
<organism evidence="1 2">
    <name type="scientific">Cohnella herbarum</name>
    <dbReference type="NCBI Taxonomy" id="2728023"/>
    <lineage>
        <taxon>Bacteria</taxon>
        <taxon>Bacillati</taxon>
        <taxon>Bacillota</taxon>
        <taxon>Bacilli</taxon>
        <taxon>Bacillales</taxon>
        <taxon>Paenibacillaceae</taxon>
        <taxon>Cohnella</taxon>
    </lineage>
</organism>
<gene>
    <name evidence="1" type="ORF">HH215_00205</name>
</gene>
<dbReference type="EMBL" id="CP051680">
    <property type="protein sequence ID" value="QJD81756.1"/>
    <property type="molecule type" value="Genomic_DNA"/>
</dbReference>
<name>A0A7Z2ZJ39_9BACL</name>
<protein>
    <submittedName>
        <fullName evidence="1">Uncharacterized protein</fullName>
    </submittedName>
</protein>
<dbReference type="KEGG" id="cheb:HH215_00205"/>
<sequence length="113" mass="13045">MKVREAQFRRILDRGGQRLAEVEVFTDHQHDTQMLAYFRMGKEDSYPLVKLISNDASEEIDWFDNSLHSAFDDVTKSFFSSPDHLGANDRDEFASQILAYTGVSEALERNLKQ</sequence>
<evidence type="ECO:0000313" key="2">
    <source>
        <dbReference type="Proteomes" id="UP000502248"/>
    </source>
</evidence>
<dbReference type="RefSeq" id="WP_169278062.1">
    <property type="nucleotide sequence ID" value="NZ_CP051680.1"/>
</dbReference>